<dbReference type="EMBL" id="UFYW01000001">
    <property type="protein sequence ID" value="STD84290.1"/>
    <property type="molecule type" value="Genomic_DNA"/>
</dbReference>
<feature type="transmembrane region" description="Helical" evidence="1">
    <location>
        <begin position="374"/>
        <end position="393"/>
    </location>
</feature>
<dbReference type="SUPFAM" id="SSF48371">
    <property type="entry name" value="ARM repeat"/>
    <property type="match status" value="1"/>
</dbReference>
<evidence type="ECO:0000313" key="3">
    <source>
        <dbReference type="Proteomes" id="UP000254807"/>
    </source>
</evidence>
<feature type="transmembrane region" description="Helical" evidence="1">
    <location>
        <begin position="400"/>
        <end position="419"/>
    </location>
</feature>
<keyword evidence="3" id="KW-1185">Reference proteome</keyword>
<gene>
    <name evidence="2" type="ORF">NCTC12360_02819</name>
</gene>
<evidence type="ECO:0000256" key="1">
    <source>
        <dbReference type="SAM" id="Phobius"/>
    </source>
</evidence>
<reference evidence="2 3" key="1">
    <citation type="submission" date="2018-06" db="EMBL/GenBank/DDBJ databases">
        <authorList>
            <consortium name="Pathogen Informatics"/>
            <person name="Doyle S."/>
        </authorList>
    </citation>
    <scope>NUCLEOTIDE SEQUENCE [LARGE SCALE GENOMIC DNA]</scope>
    <source>
        <strain evidence="2 3">NCTC12360</strain>
    </source>
</reference>
<sequence>MAFNVFEMFGTIDADNQKANDAIDETTGKAEKSTSMFSKIGGGLKVIGTGMAVAAGVAGAAAVGLSQKVISAYADYEQLVGGVDTLFGDASKKVQKFADDAFLTAGLSANEYMETVTGFSASLLQSLGGDTSKAADVANQAVTDMSDNANKMGSDIGSIQNAYQGFAKQNYTMLDNLKLGYGGTQEEMKRLLADAEKISGIKYDISSFADVTEAIHVMQTEMGITGTTAQEATETISGSLAGMGSAWQNLLAGMGNADADVGKLVDNLVEQFGYVVKNITPVLGNIVSALPGLLNGLLTAVADLLPTLLSAVTDLFNQVLQTLLTLLPGLIPVVVDTLLSLVQTIVDNLPLFIDVAMQIITALVTGIAQALPTLIPAAVQALITIVQGLINNLPMLLDAALQLIVGLAQGLITALPMLIQALPTIINSLVSFFIGSIPMIIEAGIQLLVALVEALPTIIQAIVKAIPQIITSVVRAFSDATPELISAGVTLFIALVENLPQIIIAIVAAIPQIMIAVIDGFLSYLSELGNVGWKLITGFIDEFTSVDWGEVGMNIIRGIGQGISNAAGGLWDAAKGVLGGFKDNVLGFFGIHSPSRWGRDAVGKWIPRGIAGGIEQDAYTMQDALTDAANKLTFDTSSLGANVDLSQINPNVVNSEAVTDDFSNGNENRKSGDTFNITLQALGELTDFQLMDMAKKLVKFIKELKDREDAPKGGVLNGI</sequence>
<keyword evidence="1" id="KW-0472">Membrane</keyword>
<feature type="transmembrane region" description="Helical" evidence="1">
    <location>
        <begin position="323"/>
        <end position="342"/>
    </location>
</feature>
<feature type="transmembrane region" description="Helical" evidence="1">
    <location>
        <begin position="425"/>
        <end position="452"/>
    </location>
</feature>
<dbReference type="Proteomes" id="UP000254807">
    <property type="component" value="Unassembled WGS sequence"/>
</dbReference>
<protein>
    <submittedName>
        <fullName evidence="2">Phage-related minor tail protein</fullName>
    </submittedName>
</protein>
<dbReference type="OrthoDB" id="28713at2"/>
<evidence type="ECO:0000313" key="2">
    <source>
        <dbReference type="EMBL" id="STD84290.1"/>
    </source>
</evidence>
<dbReference type="RefSeq" id="WP_060815343.1">
    <property type="nucleotide sequence ID" value="NZ_JBHULA010000011.1"/>
</dbReference>
<dbReference type="InterPro" id="IPR011989">
    <property type="entry name" value="ARM-like"/>
</dbReference>
<keyword evidence="1" id="KW-1133">Transmembrane helix</keyword>
<dbReference type="Gene3D" id="1.25.10.10">
    <property type="entry name" value="Leucine-rich Repeat Variant"/>
    <property type="match status" value="1"/>
</dbReference>
<keyword evidence="1" id="KW-0812">Transmembrane</keyword>
<feature type="transmembrane region" description="Helical" evidence="1">
    <location>
        <begin position="502"/>
        <end position="525"/>
    </location>
</feature>
<name>A0A376H3T9_ENTGA</name>
<accession>A0A376H3T9</accession>
<organism evidence="2 3">
    <name type="scientific">Enterococcus gallinarum</name>
    <dbReference type="NCBI Taxonomy" id="1353"/>
    <lineage>
        <taxon>Bacteria</taxon>
        <taxon>Bacillati</taxon>
        <taxon>Bacillota</taxon>
        <taxon>Bacilli</taxon>
        <taxon>Lactobacillales</taxon>
        <taxon>Enterococcaceae</taxon>
        <taxon>Enterococcus</taxon>
    </lineage>
</organism>
<proteinExistence type="predicted"/>
<dbReference type="AlphaFoldDB" id="A0A376H3T9"/>
<dbReference type="InterPro" id="IPR016024">
    <property type="entry name" value="ARM-type_fold"/>
</dbReference>